<dbReference type="PANTHER" id="PTHR30183:SF6">
    <property type="entry name" value="INNER MEMBRANE ABC TRANSPORTER PERMEASE PROTEIN YNJC"/>
    <property type="match status" value="1"/>
</dbReference>
<keyword evidence="2" id="KW-0813">Transport</keyword>
<keyword evidence="3" id="KW-1003">Cell membrane</keyword>
<evidence type="ECO:0000256" key="7">
    <source>
        <dbReference type="ARBA" id="ARBA00023136"/>
    </source>
</evidence>
<comment type="caution">
    <text evidence="10">The sequence shown here is derived from an EMBL/GenBank/DDBJ whole genome shotgun (WGS) entry which is preliminary data.</text>
</comment>
<proteinExistence type="predicted"/>
<reference evidence="10 11" key="1">
    <citation type="submission" date="2018-06" db="EMBL/GenBank/DDBJ databases">
        <title>Genomic Encyclopedia of Type Strains, Phase IV (KMG-IV): sequencing the most valuable type-strain genomes for metagenomic binning, comparative biology and taxonomic classification.</title>
        <authorList>
            <person name="Goeker M."/>
        </authorList>
    </citation>
    <scope>NUCLEOTIDE SEQUENCE [LARGE SCALE GENOMIC DNA]</scope>
    <source>
        <strain evidence="10 11">DSM 27453</strain>
    </source>
</reference>
<feature type="transmembrane region" description="Helical" evidence="8">
    <location>
        <begin position="279"/>
        <end position="304"/>
    </location>
</feature>
<dbReference type="InterPro" id="IPR035906">
    <property type="entry name" value="MetI-like_sf"/>
</dbReference>
<dbReference type="Proteomes" id="UP000253201">
    <property type="component" value="Unassembled WGS sequence"/>
</dbReference>
<keyword evidence="11" id="KW-1185">Reference proteome</keyword>
<dbReference type="CDD" id="cd06261">
    <property type="entry name" value="TM_PBP2"/>
    <property type="match status" value="1"/>
</dbReference>
<comment type="subcellular location">
    <subcellularLocation>
        <location evidence="1">Cell inner membrane</location>
        <topology evidence="1">Multi-pass membrane protein</topology>
    </subcellularLocation>
</comment>
<evidence type="ECO:0000256" key="3">
    <source>
        <dbReference type="ARBA" id="ARBA00022475"/>
    </source>
</evidence>
<keyword evidence="5 8" id="KW-0812">Transmembrane</keyword>
<feature type="transmembrane region" description="Helical" evidence="8">
    <location>
        <begin position="51"/>
        <end position="79"/>
    </location>
</feature>
<evidence type="ECO:0000256" key="1">
    <source>
        <dbReference type="ARBA" id="ARBA00004429"/>
    </source>
</evidence>
<evidence type="ECO:0000256" key="8">
    <source>
        <dbReference type="SAM" id="Phobius"/>
    </source>
</evidence>
<feature type="transmembrane region" description="Helical" evidence="8">
    <location>
        <begin position="481"/>
        <end position="499"/>
    </location>
</feature>
<feature type="transmembrane region" description="Helical" evidence="8">
    <location>
        <begin position="176"/>
        <end position="201"/>
    </location>
</feature>
<evidence type="ECO:0000256" key="5">
    <source>
        <dbReference type="ARBA" id="ARBA00022692"/>
    </source>
</evidence>
<feature type="transmembrane region" description="Helical" evidence="8">
    <location>
        <begin position="348"/>
        <end position="371"/>
    </location>
</feature>
<evidence type="ECO:0000259" key="9">
    <source>
        <dbReference type="PROSITE" id="PS50928"/>
    </source>
</evidence>
<protein>
    <submittedName>
        <fullName evidence="10">Thiamine transport system permease protein</fullName>
    </submittedName>
</protein>
<feature type="transmembrane region" description="Helical" evidence="8">
    <location>
        <begin position="7"/>
        <end position="31"/>
    </location>
</feature>
<dbReference type="PANTHER" id="PTHR30183">
    <property type="entry name" value="MOLYBDENUM TRANSPORT SYSTEM PERMEASE PROTEIN MODB"/>
    <property type="match status" value="1"/>
</dbReference>
<evidence type="ECO:0000256" key="4">
    <source>
        <dbReference type="ARBA" id="ARBA00022519"/>
    </source>
</evidence>
<evidence type="ECO:0000256" key="6">
    <source>
        <dbReference type="ARBA" id="ARBA00022989"/>
    </source>
</evidence>
<dbReference type="EMBL" id="QNRL01000007">
    <property type="protein sequence ID" value="RBP09594.1"/>
    <property type="molecule type" value="Genomic_DNA"/>
</dbReference>
<name>A0ABX9FX38_9ENTR</name>
<keyword evidence="6 8" id="KW-1133">Transmembrane helix</keyword>
<dbReference type="InterPro" id="IPR000515">
    <property type="entry name" value="MetI-like"/>
</dbReference>
<evidence type="ECO:0000313" key="10">
    <source>
        <dbReference type="EMBL" id="RBP09594.1"/>
    </source>
</evidence>
<feature type="transmembrane region" description="Helical" evidence="8">
    <location>
        <begin position="316"/>
        <end position="336"/>
    </location>
</feature>
<feature type="transmembrane region" description="Helical" evidence="8">
    <location>
        <begin position="377"/>
        <end position="394"/>
    </location>
</feature>
<dbReference type="RefSeq" id="WP_113858651.1">
    <property type="nucleotide sequence ID" value="NZ_QNRL01000007.1"/>
</dbReference>
<sequence length="510" mass="55777">MATPLRYALSALCCGAMLLIYLPLFPAVAFLRPAFIPDNWHLLMDEPQFSQALSATLISSFIAVGGALTLTLIMITALWPSSGWERLAARLPLLLALPHVAFATSALLLFAEGGVIYRLIPVLHALPDRYGVGLGLVLAVKESAFLLWVSWAALGEKQLGEQLIVLRSLGYSRGQCLRYLILPTLMPALSMALLATTAWTLSVVDVAIVLGPGNPPTLAVLAWQWLNQGDETAQIKGQLTCIVLLMLLALLALSAYLLWHTGQRFFPGLHGRRHVQTSLLSGTIASQLIPLSGLFSTLTLVLLARATLPDGLVFSNSVWLALWASLLGAALCLLWLEWGPSALTRCLWLPLILPALPLAAGQYEIALYGWLDGQFSTVLWGHLLWVIPWMLFILRPAWQRIDSRQVLIARTLGWQQTRIFLQIKCPLIIKPLLSALAVGFSVSIAQYLPTQWLGAGRIPTLTTEAVALSSGSASAQLATQGLWQLILPVLFFTFTAILARRIGHYRQGLR</sequence>
<feature type="domain" description="ABC transmembrane type-1" evidence="9">
    <location>
        <begin position="53"/>
        <end position="257"/>
    </location>
</feature>
<keyword evidence="7 8" id="KW-0472">Membrane</keyword>
<organism evidence="10 11">
    <name type="scientific">Pseudocitrobacter faecalis</name>
    <dbReference type="NCBI Taxonomy" id="1398493"/>
    <lineage>
        <taxon>Bacteria</taxon>
        <taxon>Pseudomonadati</taxon>
        <taxon>Pseudomonadota</taxon>
        <taxon>Gammaproteobacteria</taxon>
        <taxon>Enterobacterales</taxon>
        <taxon>Enterobacteriaceae</taxon>
        <taxon>Pseudocitrobacter</taxon>
    </lineage>
</organism>
<accession>A0ABX9FX38</accession>
<dbReference type="Gene3D" id="1.10.3720.10">
    <property type="entry name" value="MetI-like"/>
    <property type="match status" value="2"/>
</dbReference>
<dbReference type="PROSITE" id="PS50928">
    <property type="entry name" value="ABC_TM1"/>
    <property type="match status" value="1"/>
</dbReference>
<keyword evidence="4" id="KW-0997">Cell inner membrane</keyword>
<feature type="transmembrane region" description="Helical" evidence="8">
    <location>
        <begin position="130"/>
        <end position="155"/>
    </location>
</feature>
<gene>
    <name evidence="10" type="ORF">DFQ50_107318</name>
</gene>
<feature type="transmembrane region" description="Helical" evidence="8">
    <location>
        <begin position="427"/>
        <end position="448"/>
    </location>
</feature>
<dbReference type="SUPFAM" id="SSF161098">
    <property type="entry name" value="MetI-like"/>
    <property type="match status" value="2"/>
</dbReference>
<evidence type="ECO:0000313" key="11">
    <source>
        <dbReference type="Proteomes" id="UP000253201"/>
    </source>
</evidence>
<evidence type="ECO:0000256" key="2">
    <source>
        <dbReference type="ARBA" id="ARBA00022448"/>
    </source>
</evidence>
<feature type="transmembrane region" description="Helical" evidence="8">
    <location>
        <begin position="91"/>
        <end position="110"/>
    </location>
</feature>
<feature type="transmembrane region" description="Helical" evidence="8">
    <location>
        <begin position="237"/>
        <end position="259"/>
    </location>
</feature>